<reference evidence="3" key="2">
    <citation type="submission" date="2010-01" db="EMBL/GenBank/DDBJ databases">
        <title>The complete genome of Conexibacter woesei DSM 14684.</title>
        <authorList>
            <consortium name="US DOE Joint Genome Institute (JGI-PGF)"/>
            <person name="Lucas S."/>
            <person name="Copeland A."/>
            <person name="Lapidus A."/>
            <person name="Glavina del Rio T."/>
            <person name="Dalin E."/>
            <person name="Tice H."/>
            <person name="Bruce D."/>
            <person name="Goodwin L."/>
            <person name="Pitluck S."/>
            <person name="Kyrpides N."/>
            <person name="Mavromatis K."/>
            <person name="Ivanova N."/>
            <person name="Mikhailova N."/>
            <person name="Chertkov O."/>
            <person name="Brettin T."/>
            <person name="Detter J.C."/>
            <person name="Han C."/>
            <person name="Larimer F."/>
            <person name="Land M."/>
            <person name="Hauser L."/>
            <person name="Markowitz V."/>
            <person name="Cheng J.-F."/>
            <person name="Hugenholtz P."/>
            <person name="Woyke T."/>
            <person name="Wu D."/>
            <person name="Pukall R."/>
            <person name="Steenblock K."/>
            <person name="Schneider S."/>
            <person name="Klenk H.-P."/>
            <person name="Eisen J.A."/>
        </authorList>
    </citation>
    <scope>NUCLEOTIDE SEQUENCE [LARGE SCALE GENOMIC DNA]</scope>
    <source>
        <strain evidence="3">DSM 14684 / CIP 108061 / JCM 11494 / NBRC 100937 / ID131577</strain>
    </source>
</reference>
<name>D3FB94_CONWI</name>
<dbReference type="Proteomes" id="UP000008229">
    <property type="component" value="Chromosome"/>
</dbReference>
<feature type="signal peptide" evidence="1">
    <location>
        <begin position="1"/>
        <end position="22"/>
    </location>
</feature>
<sequence precursor="true">MTYRKRLATAVAVAAAATGALAGTSAAAFPDFSDCPRSTPNLNACINVAAQRGFMDIKGFRVPLGDSMQIRGGLVFGATPEDTLFVAPRGTTGFFARPVQVPGGLIGIDFPIPGNAVTATAELAGPPSAIRFNLATYGISQPIKLKLTNPIIGPGCQIGTNANPARLNLLTTTEGTTTFFDDYVLVTGNVNTDRTFSIPGASGCGIGLGLINAAVNLKLGLPSSSGNNTIQLTSNVAVGGL</sequence>
<reference evidence="2 3" key="1">
    <citation type="journal article" date="2010" name="Stand. Genomic Sci.">
        <title>Complete genome sequence of Conexibacter woesei type strain (ID131577).</title>
        <authorList>
            <person name="Pukall R."/>
            <person name="Lapidus A."/>
            <person name="Glavina Del Rio T."/>
            <person name="Copeland A."/>
            <person name="Tice H."/>
            <person name="Cheng J.-F."/>
            <person name="Lucas S."/>
            <person name="Chen F."/>
            <person name="Nolan M."/>
            <person name="Bruce D."/>
            <person name="Goodwin L."/>
            <person name="Pitluck S."/>
            <person name="Mavromatis K."/>
            <person name="Ivanova N."/>
            <person name="Ovchinnikova G."/>
            <person name="Pati A."/>
            <person name="Chen A."/>
            <person name="Palaniappan K."/>
            <person name="Land M."/>
            <person name="Hauser L."/>
            <person name="Chang Y.-J."/>
            <person name="Jeffries C.D."/>
            <person name="Chain P."/>
            <person name="Meincke L."/>
            <person name="Sims D."/>
            <person name="Brettin T."/>
            <person name="Detter J.C."/>
            <person name="Rohde M."/>
            <person name="Goeker M."/>
            <person name="Bristow J."/>
            <person name="Eisen J.A."/>
            <person name="Markowitz V."/>
            <person name="Kyrpides N.C."/>
            <person name="Klenk H.-P."/>
            <person name="Hugenholtz P."/>
        </authorList>
    </citation>
    <scope>NUCLEOTIDE SEQUENCE [LARGE SCALE GENOMIC DNA]</scope>
    <source>
        <strain evidence="3">DSM 14684 / CIP 108061 / JCM 11494 / NBRC 100937 / ID131577</strain>
    </source>
</reference>
<accession>D3FB94</accession>
<keyword evidence="1" id="KW-0732">Signal</keyword>
<dbReference type="eggNOG" id="ENOG5032YPS">
    <property type="taxonomic scope" value="Bacteria"/>
</dbReference>
<evidence type="ECO:0000313" key="2">
    <source>
        <dbReference type="EMBL" id="ADB53286.1"/>
    </source>
</evidence>
<evidence type="ECO:0000256" key="1">
    <source>
        <dbReference type="SAM" id="SignalP"/>
    </source>
</evidence>
<dbReference type="KEGG" id="cwo:Cwoe_4874"/>
<dbReference type="OrthoDB" id="4461339at2"/>
<feature type="chain" id="PRO_5038848984" description="Secreted protein" evidence="1">
    <location>
        <begin position="23"/>
        <end position="241"/>
    </location>
</feature>
<dbReference type="HOGENOM" id="CLU_1154873_0_0_11"/>
<dbReference type="RefSeq" id="WP_012936337.1">
    <property type="nucleotide sequence ID" value="NC_013739.1"/>
</dbReference>
<protein>
    <recommendedName>
        <fullName evidence="4">Secreted protein</fullName>
    </recommendedName>
</protein>
<dbReference type="EMBL" id="CP001854">
    <property type="protein sequence ID" value="ADB53286.1"/>
    <property type="molecule type" value="Genomic_DNA"/>
</dbReference>
<evidence type="ECO:0008006" key="4">
    <source>
        <dbReference type="Google" id="ProtNLM"/>
    </source>
</evidence>
<gene>
    <name evidence="2" type="ordered locus">Cwoe_4874</name>
</gene>
<keyword evidence="3" id="KW-1185">Reference proteome</keyword>
<evidence type="ECO:0000313" key="3">
    <source>
        <dbReference type="Proteomes" id="UP000008229"/>
    </source>
</evidence>
<organism evidence="2 3">
    <name type="scientific">Conexibacter woesei (strain DSM 14684 / CCUG 47730 / CIP 108061 / JCM 11494 / NBRC 100937 / ID131577)</name>
    <dbReference type="NCBI Taxonomy" id="469383"/>
    <lineage>
        <taxon>Bacteria</taxon>
        <taxon>Bacillati</taxon>
        <taxon>Actinomycetota</taxon>
        <taxon>Thermoleophilia</taxon>
        <taxon>Solirubrobacterales</taxon>
        <taxon>Conexibacteraceae</taxon>
        <taxon>Conexibacter</taxon>
    </lineage>
</organism>
<proteinExistence type="predicted"/>
<dbReference type="AlphaFoldDB" id="D3FB94"/>